<protein>
    <recommendedName>
        <fullName evidence="4">DUF1189 domain-containing protein</fullName>
    </recommendedName>
</protein>
<feature type="transmembrane region" description="Helical" evidence="1">
    <location>
        <begin position="231"/>
        <end position="252"/>
    </location>
</feature>
<reference evidence="3" key="1">
    <citation type="submission" date="2017-09" db="EMBL/GenBank/DDBJ databases">
        <title>Depth-based differentiation of microbial function through sediment-hosted aquifers and enrichment of novel symbionts in the deep terrestrial subsurface.</title>
        <authorList>
            <person name="Probst A.J."/>
            <person name="Ladd B."/>
            <person name="Jarett J.K."/>
            <person name="Geller-Mcgrath D.E."/>
            <person name="Sieber C.M.K."/>
            <person name="Emerson J.B."/>
            <person name="Anantharaman K."/>
            <person name="Thomas B.C."/>
            <person name="Malmstrom R."/>
            <person name="Stieglmeier M."/>
            <person name="Klingl A."/>
            <person name="Woyke T."/>
            <person name="Ryan C.M."/>
            <person name="Banfield J.F."/>
        </authorList>
    </citation>
    <scope>NUCLEOTIDE SEQUENCE [LARGE SCALE GENOMIC DNA]</scope>
</reference>
<evidence type="ECO:0008006" key="4">
    <source>
        <dbReference type="Google" id="ProtNLM"/>
    </source>
</evidence>
<keyword evidence="1" id="KW-0472">Membrane</keyword>
<sequence length="284" mass="33882">MFFMIKISMNKVKRFLQTFIQSATLKHDFYNHLFHSHWSLTLNYLLVLAIILQILGGLINLWHFRPSKFRILKNQVISALSIFPEELVIKIDRGFLSTNYYKPYFFRLNQKRFQPLVVVDETAETKKILEYNSVILLSATNIVVSNKWQQQKPFIFPLPSASLQIDHKTIINNIPIIYRSLVSVYQLALIYFIVFLPAWLLFQQFILITILITIYLFICNLKQKHHWQRNSLYHIAYHASTTPIMLTFILMTVFRFNFIYLLISQTLLTTLFFYLMLRIKKVEK</sequence>
<organism evidence="2 3">
    <name type="scientific">Candidatus Roizmanbacteria bacterium CG_4_9_14_0_8_um_filter_34_12</name>
    <dbReference type="NCBI Taxonomy" id="1974840"/>
    <lineage>
        <taxon>Bacteria</taxon>
        <taxon>Candidatus Roizmaniibacteriota</taxon>
    </lineage>
</organism>
<comment type="caution">
    <text evidence="2">The sequence shown here is derived from an EMBL/GenBank/DDBJ whole genome shotgun (WGS) entry which is preliminary data.</text>
</comment>
<feature type="transmembrane region" description="Helical" evidence="1">
    <location>
        <begin position="258"/>
        <end position="277"/>
    </location>
</feature>
<dbReference type="EMBL" id="PFTH01000074">
    <property type="protein sequence ID" value="PJB88644.1"/>
    <property type="molecule type" value="Genomic_DNA"/>
</dbReference>
<evidence type="ECO:0000256" key="1">
    <source>
        <dbReference type="SAM" id="Phobius"/>
    </source>
</evidence>
<evidence type="ECO:0000313" key="2">
    <source>
        <dbReference type="EMBL" id="PJB88644.1"/>
    </source>
</evidence>
<evidence type="ECO:0000313" key="3">
    <source>
        <dbReference type="Proteomes" id="UP000229706"/>
    </source>
</evidence>
<keyword evidence="1" id="KW-1133">Transmembrane helix</keyword>
<dbReference type="AlphaFoldDB" id="A0A2M8DDF3"/>
<dbReference type="Proteomes" id="UP000229706">
    <property type="component" value="Unassembled WGS sequence"/>
</dbReference>
<feature type="transmembrane region" description="Helical" evidence="1">
    <location>
        <begin position="200"/>
        <end position="219"/>
    </location>
</feature>
<feature type="transmembrane region" description="Helical" evidence="1">
    <location>
        <begin position="41"/>
        <end position="64"/>
    </location>
</feature>
<accession>A0A2M8DDF3</accession>
<gene>
    <name evidence="2" type="ORF">CO083_01945</name>
</gene>
<keyword evidence="1" id="KW-0812">Transmembrane</keyword>
<name>A0A2M8DDF3_9BACT</name>
<feature type="transmembrane region" description="Helical" evidence="1">
    <location>
        <begin position="176"/>
        <end position="194"/>
    </location>
</feature>
<proteinExistence type="predicted"/>